<keyword evidence="3" id="KW-1185">Reference proteome</keyword>
<reference evidence="2 3" key="1">
    <citation type="submission" date="2015-08" db="EMBL/GenBank/DDBJ databases">
        <title>Next Generation Sequencing and Analysis of the Genome of Puccinia sorghi L Schw, the Causal Agent of Maize Common Rust.</title>
        <authorList>
            <person name="Rochi L."/>
            <person name="Burguener G."/>
            <person name="Darino M."/>
            <person name="Turjanski A."/>
            <person name="Kreff E."/>
            <person name="Dieguez M.J."/>
            <person name="Sacco F."/>
        </authorList>
    </citation>
    <scope>NUCLEOTIDE SEQUENCE [LARGE SCALE GENOMIC DNA]</scope>
    <source>
        <strain evidence="2 3">RO10H11247</strain>
    </source>
</reference>
<evidence type="ECO:0000256" key="1">
    <source>
        <dbReference type="SAM" id="MobiDB-lite"/>
    </source>
</evidence>
<name>A0A0L6UAI3_9BASI</name>
<dbReference type="AlphaFoldDB" id="A0A0L6UAI3"/>
<dbReference type="Proteomes" id="UP000037035">
    <property type="component" value="Unassembled WGS sequence"/>
</dbReference>
<organism evidence="2 3">
    <name type="scientific">Puccinia sorghi</name>
    <dbReference type="NCBI Taxonomy" id="27349"/>
    <lineage>
        <taxon>Eukaryota</taxon>
        <taxon>Fungi</taxon>
        <taxon>Dikarya</taxon>
        <taxon>Basidiomycota</taxon>
        <taxon>Pucciniomycotina</taxon>
        <taxon>Pucciniomycetes</taxon>
        <taxon>Pucciniales</taxon>
        <taxon>Pucciniaceae</taxon>
        <taxon>Puccinia</taxon>
    </lineage>
</organism>
<proteinExistence type="predicted"/>
<dbReference type="VEuPathDB" id="FungiDB:VP01_8002g2"/>
<comment type="caution">
    <text evidence="2">The sequence shown here is derived from an EMBL/GenBank/DDBJ whole genome shotgun (WGS) entry which is preliminary data.</text>
</comment>
<evidence type="ECO:0000313" key="3">
    <source>
        <dbReference type="Proteomes" id="UP000037035"/>
    </source>
</evidence>
<feature type="non-terminal residue" evidence="2">
    <location>
        <position position="100"/>
    </location>
</feature>
<dbReference type="EMBL" id="LAVV01013498">
    <property type="protein sequence ID" value="KNZ45559.1"/>
    <property type="molecule type" value="Genomic_DNA"/>
</dbReference>
<feature type="region of interest" description="Disordered" evidence="1">
    <location>
        <begin position="64"/>
        <end position="100"/>
    </location>
</feature>
<gene>
    <name evidence="2" type="ORF">VP01_8002g2</name>
</gene>
<sequence length="100" mass="11260">MDKYKKVHTKSISTGFGLTDEDQKAVWSLYRQGGTRGKLRRTKLNKGKYLQGFSSFHRRRRKYGRGVRGGFGFGGSRTRRTQGRLNQGGVTGSGNRRGFG</sequence>
<evidence type="ECO:0000313" key="2">
    <source>
        <dbReference type="EMBL" id="KNZ45559.1"/>
    </source>
</evidence>
<feature type="compositionally biased region" description="Gly residues" evidence="1">
    <location>
        <begin position="89"/>
        <end position="100"/>
    </location>
</feature>
<feature type="compositionally biased region" description="Gly residues" evidence="1">
    <location>
        <begin position="66"/>
        <end position="75"/>
    </location>
</feature>
<protein>
    <submittedName>
        <fullName evidence="2">Uncharacterized protein</fullName>
    </submittedName>
</protein>
<accession>A0A0L6UAI3</accession>